<feature type="transmembrane region" description="Helical" evidence="1">
    <location>
        <begin position="55"/>
        <end position="83"/>
    </location>
</feature>
<dbReference type="PaxDb" id="6239-C32H11.2"/>
<dbReference type="Pfam" id="PF10325">
    <property type="entry name" value="7TM_GPCR_Srz"/>
    <property type="match status" value="1"/>
</dbReference>
<dbReference type="PANTHER" id="PTHR31720">
    <property type="entry name" value="SERPENTINE RECEPTOR, CLASS Z-RELATED"/>
    <property type="match status" value="1"/>
</dbReference>
<dbReference type="EMBL" id="BX284604">
    <property type="protein sequence ID" value="CAB05140.1"/>
    <property type="molecule type" value="Genomic_DNA"/>
</dbReference>
<keyword evidence="2" id="KW-0675">Receptor</keyword>
<accession>Q9XUH1</accession>
<feature type="transmembrane region" description="Helical" evidence="1">
    <location>
        <begin position="95"/>
        <end position="116"/>
    </location>
</feature>
<proteinExistence type="predicted"/>
<evidence type="ECO:0000256" key="1">
    <source>
        <dbReference type="SAM" id="Phobius"/>
    </source>
</evidence>
<dbReference type="InterPro" id="IPR018817">
    <property type="entry name" value="7TM_GPCR_serpentine_rcpt_Srz"/>
</dbReference>
<reference evidence="2 3" key="1">
    <citation type="journal article" date="1998" name="Science">
        <title>Genome sequence of the nematode C. elegans: a platform for investigating biology.</title>
        <authorList>
            <consortium name="The C. elegans sequencing consortium"/>
            <person name="Sulson J.E."/>
            <person name="Waterston R."/>
        </authorList>
    </citation>
    <scope>NUCLEOTIDE SEQUENCE [LARGE SCALE GENOMIC DNA]</scope>
    <source>
        <strain evidence="2 3">Bristol N2</strain>
    </source>
</reference>
<keyword evidence="1" id="KW-1133">Transmembrane helix</keyword>
<dbReference type="InParanoid" id="Q9XUH1"/>
<dbReference type="OMA" id="STERAMC"/>
<evidence type="ECO:0000313" key="2">
    <source>
        <dbReference type="EMBL" id="CAB05140.1"/>
    </source>
</evidence>
<keyword evidence="3" id="KW-1185">Reference proteome</keyword>
<dbReference type="WormBase" id="C32H11.2">
    <property type="protein sequence ID" value="CE19709"/>
    <property type="gene ID" value="WBGene00007865"/>
    <property type="gene designation" value="srz-15"/>
</dbReference>
<dbReference type="PANTHER" id="PTHR31720:SF12">
    <property type="entry name" value="SERPENTINE RECEPTOR, CLASS T-RELATED"/>
    <property type="match status" value="1"/>
</dbReference>
<dbReference type="AlphaFoldDB" id="Q9XUH1"/>
<evidence type="ECO:0000313" key="3">
    <source>
        <dbReference type="Proteomes" id="UP000001940"/>
    </source>
</evidence>
<dbReference type="CTD" id="183127"/>
<dbReference type="HOGENOM" id="CLU_056063_2_1_1"/>
<dbReference type="PIR" id="T19649">
    <property type="entry name" value="T19649"/>
</dbReference>
<dbReference type="PhylomeDB" id="Q9XUH1"/>
<protein>
    <submittedName>
        <fullName evidence="2">Serpentine Receptor, class Z</fullName>
    </submittedName>
</protein>
<dbReference type="GeneID" id="183127"/>
<dbReference type="FunCoup" id="Q9XUH1">
    <property type="interactions" value="11"/>
</dbReference>
<dbReference type="AGR" id="WB:WBGene00007865"/>
<feature type="transmembrane region" description="Helical" evidence="1">
    <location>
        <begin position="234"/>
        <end position="257"/>
    </location>
</feature>
<keyword evidence="1" id="KW-0812">Transmembrane</keyword>
<feature type="transmembrane region" description="Helical" evidence="1">
    <location>
        <begin position="196"/>
        <end position="214"/>
    </location>
</feature>
<sequence length="332" mass="39082">MNESLPVDYNEFFPDINFSGLTRPTIFILLGCMSIVFPFYVYVYKTNRPKEEKALLFPIINCFYKIMKFTYWITLSLVLAMYYTVYQLDRPKSNIPLINIFVFLIIFLSMCMLYYITQVLHYLISFLAIRKCFVYFFPSTERTIFPILGRFYKRVWILCLFFASKDVMFGISYLIFSCHENCSIYCDILKNSYVGLLIFQNILLLVLLYIPIMLSVRKFSHLPAARENMPEKYILWQTTSVFIMKMLLFPFIISFLAVRDSSVQLSIFVASLFDFLGIPLLIQISYLGCNRRNVNVLISSFSIKKFVAILFDMKSAIVEPQRIYTISDTRNT</sequence>
<dbReference type="eggNOG" id="ENOG502TJQJ">
    <property type="taxonomic scope" value="Eukaryota"/>
</dbReference>
<keyword evidence="1" id="KW-0472">Membrane</keyword>
<gene>
    <name evidence="2 4" type="primary">srz-15</name>
    <name evidence="4" type="ORF">C32H11.2</name>
    <name evidence="2" type="ORF">CELE_C32H11.2</name>
</gene>
<name>Q9XUH1_CAEEL</name>
<evidence type="ECO:0000313" key="4">
    <source>
        <dbReference type="WormBase" id="C32H11.2"/>
    </source>
</evidence>
<dbReference type="KEGG" id="cel:CELE_C32H11.2"/>
<feature type="transmembrane region" description="Helical" evidence="1">
    <location>
        <begin position="20"/>
        <end position="43"/>
    </location>
</feature>
<dbReference type="RefSeq" id="NP_502464.1">
    <property type="nucleotide sequence ID" value="NM_070063.2"/>
</dbReference>
<organism evidence="2 3">
    <name type="scientific">Caenorhabditis elegans</name>
    <dbReference type="NCBI Taxonomy" id="6239"/>
    <lineage>
        <taxon>Eukaryota</taxon>
        <taxon>Metazoa</taxon>
        <taxon>Ecdysozoa</taxon>
        <taxon>Nematoda</taxon>
        <taxon>Chromadorea</taxon>
        <taxon>Rhabditida</taxon>
        <taxon>Rhabditina</taxon>
        <taxon>Rhabditomorpha</taxon>
        <taxon>Rhabditoidea</taxon>
        <taxon>Rhabditidae</taxon>
        <taxon>Peloderinae</taxon>
        <taxon>Caenorhabditis</taxon>
    </lineage>
</organism>
<dbReference type="Proteomes" id="UP000001940">
    <property type="component" value="Chromosome IV"/>
</dbReference>
<feature type="transmembrane region" description="Helical" evidence="1">
    <location>
        <begin position="263"/>
        <end position="282"/>
    </location>
</feature>
<feature type="transmembrane region" description="Helical" evidence="1">
    <location>
        <begin position="155"/>
        <end position="176"/>
    </location>
</feature>
<dbReference type="UCSC" id="C32H11.2">
    <property type="organism name" value="c. elegans"/>
</dbReference>